<feature type="region of interest" description="Disordered" evidence="1">
    <location>
        <begin position="1"/>
        <end position="82"/>
    </location>
</feature>
<dbReference type="EMBL" id="JBIRGQ010000001">
    <property type="protein sequence ID" value="MFH8543831.1"/>
    <property type="molecule type" value="Genomic_DNA"/>
</dbReference>
<proteinExistence type="predicted"/>
<dbReference type="InterPro" id="IPR005561">
    <property type="entry name" value="ANTAR"/>
</dbReference>
<feature type="domain" description="ANTAR" evidence="2">
    <location>
        <begin position="76"/>
        <end position="137"/>
    </location>
</feature>
<dbReference type="SMART" id="SM01012">
    <property type="entry name" value="ANTAR"/>
    <property type="match status" value="1"/>
</dbReference>
<organism evidence="3 4">
    <name type="scientific">Streptomyces longisporoflavus</name>
    <dbReference type="NCBI Taxonomy" id="28044"/>
    <lineage>
        <taxon>Bacteria</taxon>
        <taxon>Bacillati</taxon>
        <taxon>Actinomycetota</taxon>
        <taxon>Actinomycetes</taxon>
        <taxon>Kitasatosporales</taxon>
        <taxon>Streptomycetaceae</taxon>
        <taxon>Streptomyces</taxon>
    </lineage>
</organism>
<dbReference type="RefSeq" id="WP_397707058.1">
    <property type="nucleotide sequence ID" value="NZ_JBIRGN010000001.1"/>
</dbReference>
<dbReference type="Proteomes" id="UP001610818">
    <property type="component" value="Unassembled WGS sequence"/>
</dbReference>
<accession>A0ABW7QFY0</accession>
<dbReference type="InterPro" id="IPR011006">
    <property type="entry name" value="CheY-like_superfamily"/>
</dbReference>
<name>A0ABW7QFY0_9ACTN</name>
<dbReference type="Gene3D" id="1.10.10.10">
    <property type="entry name" value="Winged helix-like DNA-binding domain superfamily/Winged helix DNA-binding domain"/>
    <property type="match status" value="1"/>
</dbReference>
<dbReference type="PROSITE" id="PS50921">
    <property type="entry name" value="ANTAR"/>
    <property type="match status" value="1"/>
</dbReference>
<sequence length="172" mass="18113">MTERAVPARLAEDGEAAPMASPGPPTEGRRLRLSVEPPRADDPATTPDGPDGPSGPAGPDGPAQDDVEQIPHARAEQGSEDELVQLRRAMRTRPVIDMARGVLMASFGLSAEDAWRVLVAVSQNTNTKLHTVAHDLVTGVTGEEIPKPLRRQLAAAIAGLQAPSAPLYTHEG</sequence>
<dbReference type="SUPFAM" id="SSF52172">
    <property type="entry name" value="CheY-like"/>
    <property type="match status" value="1"/>
</dbReference>
<dbReference type="Pfam" id="PF03861">
    <property type="entry name" value="ANTAR"/>
    <property type="match status" value="1"/>
</dbReference>
<evidence type="ECO:0000259" key="2">
    <source>
        <dbReference type="PROSITE" id="PS50921"/>
    </source>
</evidence>
<protein>
    <submittedName>
        <fullName evidence="3">ANTAR domain-containing protein</fullName>
    </submittedName>
</protein>
<dbReference type="InterPro" id="IPR036388">
    <property type="entry name" value="WH-like_DNA-bd_sf"/>
</dbReference>
<keyword evidence="4" id="KW-1185">Reference proteome</keyword>
<evidence type="ECO:0000313" key="3">
    <source>
        <dbReference type="EMBL" id="MFH8543831.1"/>
    </source>
</evidence>
<evidence type="ECO:0000256" key="1">
    <source>
        <dbReference type="SAM" id="MobiDB-lite"/>
    </source>
</evidence>
<reference evidence="3 4" key="1">
    <citation type="submission" date="2024-10" db="EMBL/GenBank/DDBJ databases">
        <title>The Natural Products Discovery Center: Release of the First 8490 Sequenced Strains for Exploring Actinobacteria Biosynthetic Diversity.</title>
        <authorList>
            <person name="Kalkreuter E."/>
            <person name="Kautsar S.A."/>
            <person name="Yang D."/>
            <person name="Bader C.D."/>
            <person name="Teijaro C.N."/>
            <person name="Fluegel L."/>
            <person name="Davis C.M."/>
            <person name="Simpson J.R."/>
            <person name="Lauterbach L."/>
            <person name="Steele A.D."/>
            <person name="Gui C."/>
            <person name="Meng S."/>
            <person name="Li G."/>
            <person name="Viehrig K."/>
            <person name="Ye F."/>
            <person name="Su P."/>
            <person name="Kiefer A.F."/>
            <person name="Nichols A."/>
            <person name="Cepeda A.J."/>
            <person name="Yan W."/>
            <person name="Fan B."/>
            <person name="Jiang Y."/>
            <person name="Adhikari A."/>
            <person name="Zheng C.-J."/>
            <person name="Schuster L."/>
            <person name="Cowan T.M."/>
            <person name="Smanski M.J."/>
            <person name="Chevrette M.G."/>
            <person name="De Carvalho L.P.S."/>
            <person name="Shen B."/>
        </authorList>
    </citation>
    <scope>NUCLEOTIDE SEQUENCE [LARGE SCALE GENOMIC DNA]</scope>
    <source>
        <strain evidence="3 4">NPDC017990</strain>
    </source>
</reference>
<evidence type="ECO:0000313" key="4">
    <source>
        <dbReference type="Proteomes" id="UP001610818"/>
    </source>
</evidence>
<gene>
    <name evidence="3" type="ORF">ACH4F9_02320</name>
</gene>
<comment type="caution">
    <text evidence="3">The sequence shown here is derived from an EMBL/GenBank/DDBJ whole genome shotgun (WGS) entry which is preliminary data.</text>
</comment>